<dbReference type="InterPro" id="IPR002129">
    <property type="entry name" value="PyrdxlP-dep_de-COase"/>
</dbReference>
<evidence type="ECO:0008006" key="12">
    <source>
        <dbReference type="Google" id="ProtNLM"/>
    </source>
</evidence>
<dbReference type="SUPFAM" id="SSF53383">
    <property type="entry name" value="PLP-dependent transferases"/>
    <property type="match status" value="1"/>
</dbReference>
<dbReference type="InterPro" id="IPR021115">
    <property type="entry name" value="Pyridoxal-P_BS"/>
</dbReference>
<sequence length="443" mass="49655">MMSHCLDIQDDPQNLEQVLSDCKETLKYCVKTAHPRFFNQLSTGLDIIALAGEWLTATANTNMFTYEIAPVFTLMEDIVLTKLREHIGWPNGHGDGIFAPGGAISNLYAVAVARHTKIPDSKVKGMTGQPRLVMFTSEMSHFSIKRAGALLGIGLDNVINIKADDRGRMSVEDLESRIEQALAEGGVPFFVAATAGTTVLGAFDPINDIADVCEKYGLWFHVDGAWGGSALVSPTHKHLLSGVHRVNSMTWNPHKLLGAVLQCSAILIREPGLLEATNSLKADYLFQPDKHYDVSYDTGDKAIQCGRHNDVFKLWLMWRAKGDRGMQIHIDHLMSLSRYLQKKVRQTDGFEFVLENPEFINVCFWYVPKNIRHLPPGKERESELHKVAPRIKARMMEKGSTMVGYQPMGKLPNFFRMINSNPASTYPDIDWLISEIERIGEEI</sequence>
<accession>R7UAK7</accession>
<gene>
    <name evidence="9" type="ORF">CAPTEDRAFT_151334</name>
</gene>
<reference evidence="9 11" key="2">
    <citation type="journal article" date="2013" name="Nature">
        <title>Insights into bilaterian evolution from three spiralian genomes.</title>
        <authorList>
            <person name="Simakov O."/>
            <person name="Marletaz F."/>
            <person name="Cho S.J."/>
            <person name="Edsinger-Gonzales E."/>
            <person name="Havlak P."/>
            <person name="Hellsten U."/>
            <person name="Kuo D.H."/>
            <person name="Larsson T."/>
            <person name="Lv J."/>
            <person name="Arendt D."/>
            <person name="Savage R."/>
            <person name="Osoegawa K."/>
            <person name="de Jong P."/>
            <person name="Grimwood J."/>
            <person name="Chapman J.A."/>
            <person name="Shapiro H."/>
            <person name="Aerts A."/>
            <person name="Otillar R.P."/>
            <person name="Terry A.Y."/>
            <person name="Boore J.L."/>
            <person name="Grigoriev I.V."/>
            <person name="Lindberg D.R."/>
            <person name="Seaver E.C."/>
            <person name="Weisblat D.A."/>
            <person name="Putnam N.H."/>
            <person name="Rokhsar D.S."/>
        </authorList>
    </citation>
    <scope>NUCLEOTIDE SEQUENCE</scope>
    <source>
        <strain evidence="9 11">I ESC-2004</strain>
    </source>
</reference>
<dbReference type="EMBL" id="AMQN01001851">
    <property type="status" value="NOT_ANNOTATED_CDS"/>
    <property type="molecule type" value="Genomic_DNA"/>
</dbReference>
<keyword evidence="11" id="KW-1185">Reference proteome</keyword>
<evidence type="ECO:0000256" key="5">
    <source>
        <dbReference type="ARBA" id="ARBA00022898"/>
    </source>
</evidence>
<evidence type="ECO:0000313" key="10">
    <source>
        <dbReference type="EnsemblMetazoa" id="CapteP151334"/>
    </source>
</evidence>
<dbReference type="FunCoup" id="R7UAK7">
    <property type="interactions" value="284"/>
</dbReference>
<evidence type="ECO:0000313" key="11">
    <source>
        <dbReference type="Proteomes" id="UP000014760"/>
    </source>
</evidence>
<dbReference type="GO" id="GO:0009449">
    <property type="term" value="P:gamma-aminobutyric acid biosynthetic process"/>
    <property type="evidence" value="ECO:0007669"/>
    <property type="project" value="TreeGrafter"/>
</dbReference>
<dbReference type="GO" id="GO:0005737">
    <property type="term" value="C:cytoplasm"/>
    <property type="evidence" value="ECO:0007669"/>
    <property type="project" value="TreeGrafter"/>
</dbReference>
<keyword evidence="5 7" id="KW-0663">Pyridoxal phosphate</keyword>
<protein>
    <recommendedName>
        <fullName evidence="12">Glutamate decarboxylase</fullName>
    </recommendedName>
</protein>
<dbReference type="FunFam" id="3.40.640.10:FF:000016">
    <property type="entry name" value="Glutamate decarboxylase like 1"/>
    <property type="match status" value="1"/>
</dbReference>
<evidence type="ECO:0000256" key="4">
    <source>
        <dbReference type="ARBA" id="ARBA00022793"/>
    </source>
</evidence>
<dbReference type="PANTHER" id="PTHR45677:SF10">
    <property type="entry name" value="GLUTAMATE DECARBOXYLASE"/>
    <property type="match status" value="1"/>
</dbReference>
<keyword evidence="6 8" id="KW-0456">Lyase</keyword>
<name>R7UAK7_CAPTE</name>
<dbReference type="STRING" id="283909.R7UAK7"/>
<evidence type="ECO:0000256" key="2">
    <source>
        <dbReference type="ARBA" id="ARBA00009533"/>
    </source>
</evidence>
<keyword evidence="4" id="KW-0210">Decarboxylase</keyword>
<comment type="subunit">
    <text evidence="3">Homodimer.</text>
</comment>
<dbReference type="GO" id="GO:0030170">
    <property type="term" value="F:pyridoxal phosphate binding"/>
    <property type="evidence" value="ECO:0007669"/>
    <property type="project" value="InterPro"/>
</dbReference>
<proteinExistence type="inferred from homology"/>
<reference evidence="10" key="3">
    <citation type="submission" date="2015-06" db="UniProtKB">
        <authorList>
            <consortium name="EnsemblMetazoa"/>
        </authorList>
    </citation>
    <scope>IDENTIFICATION</scope>
</reference>
<feature type="modified residue" description="N6-(pyridoxal phosphate)lysine" evidence="7">
    <location>
        <position position="255"/>
    </location>
</feature>
<dbReference type="Pfam" id="PF00282">
    <property type="entry name" value="Pyridoxal_deC"/>
    <property type="match status" value="1"/>
</dbReference>
<dbReference type="EMBL" id="KB306105">
    <property type="protein sequence ID" value="ELU00176.1"/>
    <property type="molecule type" value="Genomic_DNA"/>
</dbReference>
<evidence type="ECO:0000256" key="3">
    <source>
        <dbReference type="ARBA" id="ARBA00011738"/>
    </source>
</evidence>
<dbReference type="PANTHER" id="PTHR45677">
    <property type="entry name" value="GLUTAMATE DECARBOXYLASE-RELATED"/>
    <property type="match status" value="1"/>
</dbReference>
<organism evidence="9">
    <name type="scientific">Capitella teleta</name>
    <name type="common">Polychaete worm</name>
    <dbReference type="NCBI Taxonomy" id="283909"/>
    <lineage>
        <taxon>Eukaryota</taxon>
        <taxon>Metazoa</taxon>
        <taxon>Spiralia</taxon>
        <taxon>Lophotrochozoa</taxon>
        <taxon>Annelida</taxon>
        <taxon>Polychaeta</taxon>
        <taxon>Sedentaria</taxon>
        <taxon>Scolecida</taxon>
        <taxon>Capitellidae</taxon>
        <taxon>Capitella</taxon>
    </lineage>
</organism>
<evidence type="ECO:0000256" key="1">
    <source>
        <dbReference type="ARBA" id="ARBA00001933"/>
    </source>
</evidence>
<dbReference type="OrthoDB" id="392571at2759"/>
<comment type="similarity">
    <text evidence="2 8">Belongs to the group II decarboxylase family.</text>
</comment>
<evidence type="ECO:0000256" key="7">
    <source>
        <dbReference type="PIRSR" id="PIRSR602129-50"/>
    </source>
</evidence>
<dbReference type="HOGENOM" id="CLU_011856_0_0_1"/>
<dbReference type="GO" id="GO:0004351">
    <property type="term" value="F:glutamate decarboxylase activity"/>
    <property type="evidence" value="ECO:0007669"/>
    <property type="project" value="TreeGrafter"/>
</dbReference>
<dbReference type="EnsemblMetazoa" id="CapteT151334">
    <property type="protein sequence ID" value="CapteP151334"/>
    <property type="gene ID" value="CapteG151334"/>
</dbReference>
<dbReference type="InterPro" id="IPR015424">
    <property type="entry name" value="PyrdxlP-dep_Trfase"/>
</dbReference>
<dbReference type="Gene3D" id="3.40.640.10">
    <property type="entry name" value="Type I PLP-dependent aspartate aminotransferase-like (Major domain)"/>
    <property type="match status" value="1"/>
</dbReference>
<dbReference type="PROSITE" id="PS00392">
    <property type="entry name" value="DDC_GAD_HDC_YDC"/>
    <property type="match status" value="1"/>
</dbReference>
<dbReference type="Gene3D" id="3.90.1150.170">
    <property type="match status" value="1"/>
</dbReference>
<dbReference type="CDD" id="cd06450">
    <property type="entry name" value="DOPA_deC_like"/>
    <property type="match status" value="1"/>
</dbReference>
<dbReference type="Proteomes" id="UP000014760">
    <property type="component" value="Unassembled WGS sequence"/>
</dbReference>
<evidence type="ECO:0000313" key="9">
    <source>
        <dbReference type="EMBL" id="ELU00176.1"/>
    </source>
</evidence>
<dbReference type="InterPro" id="IPR015421">
    <property type="entry name" value="PyrdxlP-dep_Trfase_major"/>
</dbReference>
<reference evidence="11" key="1">
    <citation type="submission" date="2012-12" db="EMBL/GenBank/DDBJ databases">
        <authorList>
            <person name="Hellsten U."/>
            <person name="Grimwood J."/>
            <person name="Chapman J.A."/>
            <person name="Shapiro H."/>
            <person name="Aerts A."/>
            <person name="Otillar R.P."/>
            <person name="Terry A.Y."/>
            <person name="Boore J.L."/>
            <person name="Simakov O."/>
            <person name="Marletaz F."/>
            <person name="Cho S.-J."/>
            <person name="Edsinger-Gonzales E."/>
            <person name="Havlak P."/>
            <person name="Kuo D.-H."/>
            <person name="Larsson T."/>
            <person name="Lv J."/>
            <person name="Arendt D."/>
            <person name="Savage R."/>
            <person name="Osoegawa K."/>
            <person name="de Jong P."/>
            <person name="Lindberg D.R."/>
            <person name="Seaver E.C."/>
            <person name="Weisblat D.A."/>
            <person name="Putnam N.H."/>
            <person name="Grigoriev I.V."/>
            <person name="Rokhsar D.S."/>
        </authorList>
    </citation>
    <scope>NUCLEOTIDE SEQUENCE</scope>
    <source>
        <strain evidence="11">I ESC-2004</strain>
    </source>
</reference>
<comment type="cofactor">
    <cofactor evidence="1 7 8">
        <name>pyridoxal 5'-phosphate</name>
        <dbReference type="ChEBI" id="CHEBI:597326"/>
    </cofactor>
</comment>
<dbReference type="AlphaFoldDB" id="R7UAK7"/>
<evidence type="ECO:0000256" key="8">
    <source>
        <dbReference type="RuleBase" id="RU000382"/>
    </source>
</evidence>
<evidence type="ECO:0000256" key="6">
    <source>
        <dbReference type="ARBA" id="ARBA00023239"/>
    </source>
</evidence>
<dbReference type="OMA" id="RHATYHA"/>